<dbReference type="Proteomes" id="UP000316473">
    <property type="component" value="Chromosome"/>
</dbReference>
<keyword evidence="2" id="KW-1185">Reference proteome</keyword>
<evidence type="ECO:0000313" key="1">
    <source>
        <dbReference type="EMBL" id="BBL34481.1"/>
    </source>
</evidence>
<dbReference type="EMBL" id="AP019755">
    <property type="protein sequence ID" value="BBL34481.1"/>
    <property type="molecule type" value="Genomic_DNA"/>
</dbReference>
<proteinExistence type="predicted"/>
<dbReference type="AlphaFoldDB" id="A0A4Y1YN85"/>
<gene>
    <name evidence="1" type="ORF">Nstercoris_00717</name>
</gene>
<accession>A0A4Y1YN85</accession>
<organism evidence="1 2">
    <name type="scientific">Nitrosomonas stercoris</name>
    <dbReference type="NCBI Taxonomy" id="1444684"/>
    <lineage>
        <taxon>Bacteria</taxon>
        <taxon>Pseudomonadati</taxon>
        <taxon>Pseudomonadota</taxon>
        <taxon>Betaproteobacteria</taxon>
        <taxon>Nitrosomonadales</taxon>
        <taxon>Nitrosomonadaceae</taxon>
        <taxon>Nitrosomonas</taxon>
    </lineage>
</organism>
<name>A0A4Y1YN85_9PROT</name>
<dbReference type="KEGG" id="nst:Nstercoris_00717"/>
<reference evidence="1 2" key="1">
    <citation type="submission" date="2019-06" db="EMBL/GenBank/DDBJ databases">
        <title>Nitrosomonas stercoris KYUHI-S whole genome shotgun sequence.</title>
        <authorList>
            <person name="Nakagawa T."/>
            <person name="Tsuchiya Y."/>
            <person name="Takahashi R."/>
        </authorList>
    </citation>
    <scope>NUCLEOTIDE SEQUENCE [LARGE SCALE GENOMIC DNA]</scope>
    <source>
        <strain evidence="1 2">KYUHI-S</strain>
    </source>
</reference>
<sequence length="90" mass="10376">MPLKNTIKEFAAFMGEQESVLDRDYPRVADQIILLWGYAELALYLDKLLVIEKGRSRTGFSFEAIQELDKLKEIHICQSLHSNQFSKKTG</sequence>
<protein>
    <submittedName>
        <fullName evidence="1">Uncharacterized protein</fullName>
    </submittedName>
</protein>
<evidence type="ECO:0000313" key="2">
    <source>
        <dbReference type="Proteomes" id="UP000316473"/>
    </source>
</evidence>